<protein>
    <submittedName>
        <fullName evidence="2">Alpha/beta hydrolase</fullName>
    </submittedName>
</protein>
<dbReference type="PANTHER" id="PTHR43433:SF5">
    <property type="entry name" value="AB HYDROLASE-1 DOMAIN-CONTAINING PROTEIN"/>
    <property type="match status" value="1"/>
</dbReference>
<dbReference type="InterPro" id="IPR029058">
    <property type="entry name" value="AB_hydrolase_fold"/>
</dbReference>
<comment type="caution">
    <text evidence="2">The sequence shown here is derived from an EMBL/GenBank/DDBJ whole genome shotgun (WGS) entry which is preliminary data.</text>
</comment>
<organism evidence="2 3">
    <name type="scientific">Massilia agilis</name>
    <dbReference type="NCBI Taxonomy" id="1811226"/>
    <lineage>
        <taxon>Bacteria</taxon>
        <taxon>Pseudomonadati</taxon>
        <taxon>Pseudomonadota</taxon>
        <taxon>Betaproteobacteria</taxon>
        <taxon>Burkholderiales</taxon>
        <taxon>Oxalobacteraceae</taxon>
        <taxon>Telluria group</taxon>
        <taxon>Massilia</taxon>
    </lineage>
</organism>
<dbReference type="PANTHER" id="PTHR43433">
    <property type="entry name" value="HYDROLASE, ALPHA/BETA FOLD FAMILY PROTEIN"/>
    <property type="match status" value="1"/>
</dbReference>
<dbReference type="SUPFAM" id="SSF53474">
    <property type="entry name" value="alpha/beta-Hydrolases"/>
    <property type="match status" value="1"/>
</dbReference>
<dbReference type="EMBL" id="JANUHB010000001">
    <property type="protein sequence ID" value="MCS0806878.1"/>
    <property type="molecule type" value="Genomic_DNA"/>
</dbReference>
<feature type="domain" description="AB hydrolase-1" evidence="1">
    <location>
        <begin position="28"/>
        <end position="261"/>
    </location>
</feature>
<name>A0ABT2D6E2_9BURK</name>
<dbReference type="Proteomes" id="UP001206126">
    <property type="component" value="Unassembled WGS sequence"/>
</dbReference>
<dbReference type="Gene3D" id="3.40.50.1820">
    <property type="entry name" value="alpha/beta hydrolase"/>
    <property type="match status" value="1"/>
</dbReference>
<dbReference type="PRINTS" id="PR00111">
    <property type="entry name" value="ABHYDROLASE"/>
</dbReference>
<dbReference type="Pfam" id="PF00561">
    <property type="entry name" value="Abhydrolase_1"/>
    <property type="match status" value="1"/>
</dbReference>
<accession>A0ABT2D6E2</accession>
<gene>
    <name evidence="2" type="ORF">NX774_02975</name>
</gene>
<dbReference type="RefSeq" id="WP_258820648.1">
    <property type="nucleotide sequence ID" value="NZ_JANUHB010000001.1"/>
</dbReference>
<evidence type="ECO:0000259" key="1">
    <source>
        <dbReference type="Pfam" id="PF00561"/>
    </source>
</evidence>
<dbReference type="GO" id="GO:0016787">
    <property type="term" value="F:hydrolase activity"/>
    <property type="evidence" value="ECO:0007669"/>
    <property type="project" value="UniProtKB-KW"/>
</dbReference>
<dbReference type="InterPro" id="IPR050471">
    <property type="entry name" value="AB_hydrolase"/>
</dbReference>
<evidence type="ECO:0000313" key="3">
    <source>
        <dbReference type="Proteomes" id="UP001206126"/>
    </source>
</evidence>
<proteinExistence type="predicted"/>
<keyword evidence="3" id="KW-1185">Reference proteome</keyword>
<sequence length="275" mass="30872">MTTTCRPNTIRAADGTELFYRDWGEGRPVLFVASWSMPSESWQYQMMHLLDRGMRVIAFDRRGHGRSGDPGRGYDFDTLADDIAAVIETLDLRGVTLVGHSMGCNEIVRYLARHGTARVARAALLGTVTPYLPQTADNPDGIDQAYFDTFRNEELVRDLPQWVDDNMVPFVYEETPQGMKGWLRQLVFTASLHALRECHAALTHTDFRADLPRIDIPVLLIAGDADATCPLELTAKRSAALLPHATLKVYEGAPHGMFITHMDRVNADLLEFIRQ</sequence>
<reference evidence="2 3" key="1">
    <citation type="submission" date="2022-08" db="EMBL/GenBank/DDBJ databases">
        <title>Reclassification of Massilia species as members of the genera Telluria, Duganella, Pseudoduganella, Mokoshia gen. nov. and Zemynaea gen. nov. using orthogonal and non-orthogonal genome-based approaches.</title>
        <authorList>
            <person name="Bowman J.P."/>
        </authorList>
    </citation>
    <scope>NUCLEOTIDE SEQUENCE [LARGE SCALE GENOMIC DNA]</scope>
    <source>
        <strain evidence="2 3">JCM 31605</strain>
    </source>
</reference>
<dbReference type="InterPro" id="IPR000073">
    <property type="entry name" value="AB_hydrolase_1"/>
</dbReference>
<evidence type="ECO:0000313" key="2">
    <source>
        <dbReference type="EMBL" id="MCS0806878.1"/>
    </source>
</evidence>
<keyword evidence="2" id="KW-0378">Hydrolase</keyword>